<dbReference type="PANTHER" id="PTHR33055:SF16">
    <property type="entry name" value="TRANSPOSASE FOR INSERTION SEQUENCE ELEMENT IS1547"/>
    <property type="match status" value="1"/>
</dbReference>
<keyword evidence="4" id="KW-1185">Reference proteome</keyword>
<comment type="caution">
    <text evidence="3">The sequence shown here is derived from an EMBL/GenBank/DDBJ whole genome shotgun (WGS) entry which is preliminary data.</text>
</comment>
<dbReference type="InterPro" id="IPR047650">
    <property type="entry name" value="Transpos_IS110"/>
</dbReference>
<dbReference type="Proteomes" id="UP000247781">
    <property type="component" value="Unassembled WGS sequence"/>
</dbReference>
<evidence type="ECO:0000313" key="4">
    <source>
        <dbReference type="Proteomes" id="UP000247781"/>
    </source>
</evidence>
<dbReference type="Pfam" id="PF01548">
    <property type="entry name" value="DEDD_Tnp_IS110"/>
    <property type="match status" value="1"/>
</dbReference>
<evidence type="ECO:0000313" key="3">
    <source>
        <dbReference type="EMBL" id="PXX01538.1"/>
    </source>
</evidence>
<dbReference type="GO" id="GO:0006313">
    <property type="term" value="P:DNA transposition"/>
    <property type="evidence" value="ECO:0007669"/>
    <property type="project" value="InterPro"/>
</dbReference>
<dbReference type="RefSeq" id="WP_110319436.1">
    <property type="nucleotide sequence ID" value="NZ_QJJU01000028.1"/>
</dbReference>
<dbReference type="OrthoDB" id="4337860at2"/>
<name>A0A318H8B1_9MYCO</name>
<dbReference type="PANTHER" id="PTHR33055">
    <property type="entry name" value="TRANSPOSASE FOR INSERTION SEQUENCE ELEMENT IS1111A"/>
    <property type="match status" value="1"/>
</dbReference>
<accession>A0A318H8B1</accession>
<gene>
    <name evidence="3" type="ORF">C8E89_12824</name>
</gene>
<feature type="domain" description="Transposase IS110-like N-terminal" evidence="1">
    <location>
        <begin position="4"/>
        <end position="150"/>
    </location>
</feature>
<dbReference type="GO" id="GO:0004803">
    <property type="term" value="F:transposase activity"/>
    <property type="evidence" value="ECO:0007669"/>
    <property type="project" value="InterPro"/>
</dbReference>
<dbReference type="AlphaFoldDB" id="A0A318H8B1"/>
<evidence type="ECO:0000259" key="1">
    <source>
        <dbReference type="Pfam" id="PF01548"/>
    </source>
</evidence>
<dbReference type="InterPro" id="IPR002525">
    <property type="entry name" value="Transp_IS110-like_N"/>
</dbReference>
<feature type="domain" description="Transposase IS116/IS110/IS902 C-terminal" evidence="2">
    <location>
        <begin position="221"/>
        <end position="305"/>
    </location>
</feature>
<dbReference type="InterPro" id="IPR003346">
    <property type="entry name" value="Transposase_20"/>
</dbReference>
<proteinExistence type="predicted"/>
<protein>
    <submittedName>
        <fullName evidence="3">Transposase</fullName>
    </submittedName>
</protein>
<reference evidence="4" key="1">
    <citation type="submission" date="2018-05" db="EMBL/GenBank/DDBJ databases">
        <authorList>
            <person name="Deangelis K."/>
            <person name="Huntemann M."/>
            <person name="Clum A."/>
            <person name="Pillay M."/>
            <person name="Palaniappan K."/>
            <person name="Varghese N."/>
            <person name="Mikhailova N."/>
            <person name="Stamatis D."/>
            <person name="Reddy T."/>
            <person name="Daum C."/>
            <person name="Shapiro N."/>
            <person name="Ivanova N."/>
            <person name="Kyrpides N."/>
            <person name="Woyke T."/>
        </authorList>
    </citation>
    <scope>NUCLEOTIDE SEQUENCE [LARGE SCALE GENOMIC DNA]</scope>
    <source>
        <strain evidence="4">GAS496</strain>
    </source>
</reference>
<reference evidence="3 4" key="2">
    <citation type="submission" date="2018-06" db="EMBL/GenBank/DDBJ databases">
        <title>Sequencing of bacterial isolates from soil warming experiment in Harvard Forest, Massachusetts, USA.</title>
        <authorList>
            <person name="Deangelis K.PhD."/>
        </authorList>
    </citation>
    <scope>NUCLEOTIDE SEQUENCE [LARGE SCALE GENOMIC DNA]</scope>
    <source>
        <strain evidence="3 4">GAS496</strain>
    </source>
</reference>
<dbReference type="GO" id="GO:0003677">
    <property type="term" value="F:DNA binding"/>
    <property type="evidence" value="ECO:0007669"/>
    <property type="project" value="InterPro"/>
</dbReference>
<evidence type="ECO:0000259" key="2">
    <source>
        <dbReference type="Pfam" id="PF02371"/>
    </source>
</evidence>
<sequence length="353" mass="39229">MIIVGVDAHKRTHTCVAVDNRGQRLGETTVPATSVGNASALKWALLKYGPELTWAIEDVRTVSGRLEHELMDSGQRVVRVPTKLMARTRASARSRGKSDSIDATEIARAALREPDLPVAQHDQVSRDLRLLTERRDVLVDQRTATTNRVQWRIHELDPVRSTNLKPLMYAKNRDPVAAWLAELPGLVAELACDELNDIARLTQEINMLEKRIVEQSRIHAKHLLALPGCGELTAAKIVAETANVSRFKSEAAYARYIGVAPLPHSSGSTAGHVRMTRSGNRQLNSAIHRIAVTQIRLDGPGRQYYDKRRKAGDSSPAALRNLKRRITRVVFSRLHADEADRRSQATADTPSHE</sequence>
<dbReference type="Pfam" id="PF02371">
    <property type="entry name" value="Transposase_20"/>
    <property type="match status" value="1"/>
</dbReference>
<dbReference type="EMBL" id="QJJU01000028">
    <property type="protein sequence ID" value="PXX01538.1"/>
    <property type="molecule type" value="Genomic_DNA"/>
</dbReference>
<organism evidence="3 4">
    <name type="scientific">Mycolicibacterium moriokaense</name>
    <dbReference type="NCBI Taxonomy" id="39691"/>
    <lineage>
        <taxon>Bacteria</taxon>
        <taxon>Bacillati</taxon>
        <taxon>Actinomycetota</taxon>
        <taxon>Actinomycetes</taxon>
        <taxon>Mycobacteriales</taxon>
        <taxon>Mycobacteriaceae</taxon>
        <taxon>Mycolicibacterium</taxon>
    </lineage>
</organism>
<dbReference type="NCBIfam" id="NF033542">
    <property type="entry name" value="transpos_IS110"/>
    <property type="match status" value="1"/>
</dbReference>